<proteinExistence type="predicted"/>
<protein>
    <submittedName>
        <fullName evidence="1">Uncharacterized protein</fullName>
    </submittedName>
</protein>
<evidence type="ECO:0000313" key="1">
    <source>
        <dbReference type="EMBL" id="KAJ1112748.1"/>
    </source>
</evidence>
<gene>
    <name evidence="1" type="ORF">NDU88_001009</name>
</gene>
<accession>A0AAV7N9Q6</accession>
<sequence>MEQSCRSGWDRRLCVCVPAPPVPAVHPRCGALSVLAPSAFLSLQGGRAQDRLRTGHVQHMAHGTVRRRQMRGATKTTKILSYIEDKDNFSARAHA</sequence>
<comment type="caution">
    <text evidence="1">The sequence shown here is derived from an EMBL/GenBank/DDBJ whole genome shotgun (WGS) entry which is preliminary data.</text>
</comment>
<name>A0AAV7N9Q6_PLEWA</name>
<evidence type="ECO:0000313" key="2">
    <source>
        <dbReference type="Proteomes" id="UP001066276"/>
    </source>
</evidence>
<keyword evidence="2" id="KW-1185">Reference proteome</keyword>
<organism evidence="1 2">
    <name type="scientific">Pleurodeles waltl</name>
    <name type="common">Iberian ribbed newt</name>
    <dbReference type="NCBI Taxonomy" id="8319"/>
    <lineage>
        <taxon>Eukaryota</taxon>
        <taxon>Metazoa</taxon>
        <taxon>Chordata</taxon>
        <taxon>Craniata</taxon>
        <taxon>Vertebrata</taxon>
        <taxon>Euteleostomi</taxon>
        <taxon>Amphibia</taxon>
        <taxon>Batrachia</taxon>
        <taxon>Caudata</taxon>
        <taxon>Salamandroidea</taxon>
        <taxon>Salamandridae</taxon>
        <taxon>Pleurodelinae</taxon>
        <taxon>Pleurodeles</taxon>
    </lineage>
</organism>
<dbReference type="Proteomes" id="UP001066276">
    <property type="component" value="Chromosome 8"/>
</dbReference>
<dbReference type="EMBL" id="JANPWB010000012">
    <property type="protein sequence ID" value="KAJ1112748.1"/>
    <property type="molecule type" value="Genomic_DNA"/>
</dbReference>
<dbReference type="AlphaFoldDB" id="A0AAV7N9Q6"/>
<reference evidence="1" key="1">
    <citation type="journal article" date="2022" name="bioRxiv">
        <title>Sequencing and chromosome-scale assembly of the giantPleurodeles waltlgenome.</title>
        <authorList>
            <person name="Brown T."/>
            <person name="Elewa A."/>
            <person name="Iarovenko S."/>
            <person name="Subramanian E."/>
            <person name="Araus A.J."/>
            <person name="Petzold A."/>
            <person name="Susuki M."/>
            <person name="Suzuki K.-i.T."/>
            <person name="Hayashi T."/>
            <person name="Toyoda A."/>
            <person name="Oliveira C."/>
            <person name="Osipova E."/>
            <person name="Leigh N.D."/>
            <person name="Simon A."/>
            <person name="Yun M.H."/>
        </authorList>
    </citation>
    <scope>NUCLEOTIDE SEQUENCE</scope>
    <source>
        <strain evidence="1">20211129_DDA</strain>
        <tissue evidence="1">Liver</tissue>
    </source>
</reference>